<evidence type="ECO:0008006" key="3">
    <source>
        <dbReference type="Google" id="ProtNLM"/>
    </source>
</evidence>
<gene>
    <name evidence="1" type="ORF">CA615_01315</name>
</gene>
<organism evidence="1 2">
    <name type="scientific">Methanosphaera stadtmanae</name>
    <dbReference type="NCBI Taxonomy" id="2317"/>
    <lineage>
        <taxon>Archaea</taxon>
        <taxon>Methanobacteriati</taxon>
        <taxon>Methanobacteriota</taxon>
        <taxon>Methanomada group</taxon>
        <taxon>Methanobacteria</taxon>
        <taxon>Methanobacteriales</taxon>
        <taxon>Methanobacteriaceae</taxon>
        <taxon>Methanosphaera</taxon>
    </lineage>
</organism>
<comment type="caution">
    <text evidence="1">The sequence shown here is derived from an EMBL/GenBank/DDBJ whole genome shotgun (WGS) entry which is preliminary data.</text>
</comment>
<dbReference type="RefSeq" id="WP_112149325.1">
    <property type="nucleotide sequence ID" value="NZ_CATZNA010000083.1"/>
</dbReference>
<reference evidence="1 2" key="1">
    <citation type="submission" date="2017-05" db="EMBL/GenBank/DDBJ databases">
        <title>Host range expansion of the Methanosphaera genus to humans and monogastric animals involves recent and extensive reduction in genome content.</title>
        <authorList>
            <person name="Hoedt E.C."/>
            <person name="Volmer J.G."/>
            <person name="Parks D.H."/>
            <person name="Rosewarne C.P."/>
            <person name="Denman S.E."/>
            <person name="Mcsweeney C.S."/>
            <person name="O Cuiv P."/>
            <person name="Hugenholtz P."/>
            <person name="Tyson G.W."/>
            <person name="Morrison M."/>
        </authorList>
    </citation>
    <scope>NUCLEOTIDE SEQUENCE [LARGE SCALE GENOMIC DNA]</scope>
    <source>
        <strain evidence="1 2">PA5</strain>
    </source>
</reference>
<proteinExistence type="predicted"/>
<sequence length="399" mass="47874">MVDNKLNKKWKEDFFEIFATKSDVKELENADKIKIEHFPPVLGQYYPSNIDEDTLIKLCEGKLFLTKSKKQPDYDDSLIKIDYEKVIKTQLNTLMQQQIAKLQEEDPNFLKDDEKEIIKKSSFPFIKLMTLVYSKDTKDMSCNDQKQWKEYMNQFITQQIVFSIVNTYYTMKLYQDNIYTTLFQTPYNKDYVWKEYGYNHEGICVTYNFKEIRKIIIEQLQKIFPVYYINSKSDINYDVYNSVCASLLKTKDKINTYDNQWAYIMSYKYTETEYTMLDNLLEPVYTYSMTHSKINEILNGNYLEIKDNQLNYNYKKLIENLVDVLNSNEFQEELNTKLQEVYDITQNNIDIDFMKPEAVYLGRDFPEEKIKQIKEIVQKEDIMIFKIKQSEDKLFKALI</sequence>
<accession>A0A328QAG1</accession>
<dbReference type="AlphaFoldDB" id="A0A328QAG1"/>
<evidence type="ECO:0000313" key="2">
    <source>
        <dbReference type="Proteomes" id="UP000248557"/>
    </source>
</evidence>
<dbReference type="Proteomes" id="UP000248557">
    <property type="component" value="Unassembled WGS sequence"/>
</dbReference>
<protein>
    <recommendedName>
        <fullName evidence="3">DUF2971 domain-containing protein</fullName>
    </recommendedName>
</protein>
<dbReference type="EMBL" id="NGJK01000015">
    <property type="protein sequence ID" value="RAP03628.1"/>
    <property type="molecule type" value="Genomic_DNA"/>
</dbReference>
<name>A0A328QAG1_9EURY</name>
<evidence type="ECO:0000313" key="1">
    <source>
        <dbReference type="EMBL" id="RAP03628.1"/>
    </source>
</evidence>